<reference evidence="3" key="1">
    <citation type="submission" date="2016-10" db="EMBL/GenBank/DDBJ databases">
        <authorList>
            <person name="Varghese N."/>
            <person name="Submissions S."/>
        </authorList>
    </citation>
    <scope>NUCLEOTIDE SEQUENCE [LARGE SCALE GENOMIC DNA]</scope>
    <source>
        <strain evidence="3">DSM 45722</strain>
    </source>
</reference>
<dbReference type="AlphaFoldDB" id="A0A1G4YSH3"/>
<organism evidence="2 3">
    <name type="scientific">Klenkia marina</name>
    <dbReference type="NCBI Taxonomy" id="1960309"/>
    <lineage>
        <taxon>Bacteria</taxon>
        <taxon>Bacillati</taxon>
        <taxon>Actinomycetota</taxon>
        <taxon>Actinomycetes</taxon>
        <taxon>Geodermatophilales</taxon>
        <taxon>Geodermatophilaceae</taxon>
        <taxon>Klenkia</taxon>
    </lineage>
</organism>
<dbReference type="EMBL" id="FMUH01000006">
    <property type="protein sequence ID" value="SCX56396.1"/>
    <property type="molecule type" value="Genomic_DNA"/>
</dbReference>
<evidence type="ECO:0000313" key="3">
    <source>
        <dbReference type="Proteomes" id="UP000198981"/>
    </source>
</evidence>
<gene>
    <name evidence="2" type="ORF">SAMN03159343_3404</name>
</gene>
<dbReference type="RefSeq" id="WP_092806556.1">
    <property type="nucleotide sequence ID" value="NZ_FMUH01000006.1"/>
</dbReference>
<protein>
    <submittedName>
        <fullName evidence="2">PASTA domain-containing protein</fullName>
    </submittedName>
</protein>
<dbReference type="Proteomes" id="UP000198981">
    <property type="component" value="Unassembled WGS sequence"/>
</dbReference>
<feature type="region of interest" description="Disordered" evidence="1">
    <location>
        <begin position="57"/>
        <end position="78"/>
    </location>
</feature>
<evidence type="ECO:0000256" key="1">
    <source>
        <dbReference type="SAM" id="MobiDB-lite"/>
    </source>
</evidence>
<keyword evidence="3" id="KW-1185">Reference proteome</keyword>
<name>A0A1G4YSH3_9ACTN</name>
<sequence length="164" mass="16657">MTQRAHQQDRQPTTPFRARPTAWAIAAVLAAGGLGGCGSDEPAAGAATSASTVAAAAPTTEAAPTTPVPAPAPAPAATPTTVAAPVVDFTMPDLVGTDLQTAQNTVQTYGVFYSVSHDLLGSRNQVLDSNWIVCDQNVPAGQQVTGAVEGSIDFGVVKREETCP</sequence>
<accession>A0A1G4YSH3</accession>
<feature type="compositionally biased region" description="Pro residues" evidence="1">
    <location>
        <begin position="66"/>
        <end position="76"/>
    </location>
</feature>
<proteinExistence type="predicted"/>
<evidence type="ECO:0000313" key="2">
    <source>
        <dbReference type="EMBL" id="SCX56396.1"/>
    </source>
</evidence>
<dbReference type="Gene3D" id="3.30.10.20">
    <property type="match status" value="1"/>
</dbReference>
<dbReference type="STRING" id="1960309.SAMN03159343_3404"/>